<reference evidence="3" key="1">
    <citation type="submission" date="2021-02" db="EMBL/GenBank/DDBJ databases">
        <authorList>
            <person name="Nowell W R."/>
        </authorList>
    </citation>
    <scope>NUCLEOTIDE SEQUENCE</scope>
</reference>
<evidence type="ECO:0000313" key="4">
    <source>
        <dbReference type="Proteomes" id="UP000663870"/>
    </source>
</evidence>
<keyword evidence="4" id="KW-1185">Reference proteome</keyword>
<accession>A0A815XPH0</accession>
<dbReference type="AlphaFoldDB" id="A0A815XPH0"/>
<dbReference type="EMBL" id="CAJNOL010003368">
    <property type="protein sequence ID" value="CAF1559978.1"/>
    <property type="molecule type" value="Genomic_DNA"/>
</dbReference>
<evidence type="ECO:0000313" key="3">
    <source>
        <dbReference type="EMBL" id="CAF1559978.1"/>
    </source>
</evidence>
<dbReference type="InterPro" id="IPR027843">
    <property type="entry name" value="DUF4440"/>
</dbReference>
<dbReference type="EMBL" id="CAJNOH010000150">
    <property type="protein sequence ID" value="CAF0908679.1"/>
    <property type="molecule type" value="Genomic_DNA"/>
</dbReference>
<protein>
    <recommendedName>
        <fullName evidence="1">DUF4440 domain-containing protein</fullName>
    </recommendedName>
</protein>
<sequence length="127" mass="14616">MSTRFEKSDIIQNTMSFDTVDKLNREFERGYNNGQVKEAVATYANEGRLFANDKQIYEGLSQIEKYYNNARTSGNSKVELRTGQVIQCGSDYLVETSQYKINTDSGNYVVVWKKDGGQWKKIIDIFN</sequence>
<comment type="caution">
    <text evidence="3">The sequence shown here is derived from an EMBL/GenBank/DDBJ whole genome shotgun (WGS) entry which is preliminary data.</text>
</comment>
<proteinExistence type="predicted"/>
<dbReference type="Pfam" id="PF14534">
    <property type="entry name" value="DUF4440"/>
    <property type="match status" value="1"/>
</dbReference>
<name>A0A815XPH0_9BILA</name>
<dbReference type="Proteomes" id="UP000663854">
    <property type="component" value="Unassembled WGS sequence"/>
</dbReference>
<dbReference type="InterPro" id="IPR032710">
    <property type="entry name" value="NTF2-like_dom_sf"/>
</dbReference>
<feature type="domain" description="DUF4440" evidence="1">
    <location>
        <begin position="21"/>
        <end position="120"/>
    </location>
</feature>
<dbReference type="Gene3D" id="3.10.450.50">
    <property type="match status" value="1"/>
</dbReference>
<evidence type="ECO:0000259" key="1">
    <source>
        <dbReference type="Pfam" id="PF14534"/>
    </source>
</evidence>
<evidence type="ECO:0000313" key="2">
    <source>
        <dbReference type="EMBL" id="CAF0908679.1"/>
    </source>
</evidence>
<gene>
    <name evidence="3" type="ORF">JXQ802_LOCUS44283</name>
    <name evidence="2" type="ORF">PYM288_LOCUS9898</name>
</gene>
<dbReference type="Proteomes" id="UP000663870">
    <property type="component" value="Unassembled WGS sequence"/>
</dbReference>
<organism evidence="3 4">
    <name type="scientific">Rotaria sordida</name>
    <dbReference type="NCBI Taxonomy" id="392033"/>
    <lineage>
        <taxon>Eukaryota</taxon>
        <taxon>Metazoa</taxon>
        <taxon>Spiralia</taxon>
        <taxon>Gnathifera</taxon>
        <taxon>Rotifera</taxon>
        <taxon>Eurotatoria</taxon>
        <taxon>Bdelloidea</taxon>
        <taxon>Philodinida</taxon>
        <taxon>Philodinidae</taxon>
        <taxon>Rotaria</taxon>
    </lineage>
</organism>
<dbReference type="SUPFAM" id="SSF54427">
    <property type="entry name" value="NTF2-like"/>
    <property type="match status" value="1"/>
</dbReference>